<proteinExistence type="predicted"/>
<name>A0A9Q1CS75_HOLLE</name>
<evidence type="ECO:0000313" key="2">
    <source>
        <dbReference type="Proteomes" id="UP001152320"/>
    </source>
</evidence>
<organism evidence="1 2">
    <name type="scientific">Holothuria leucospilota</name>
    <name type="common">Black long sea cucumber</name>
    <name type="synonym">Mertensiothuria leucospilota</name>
    <dbReference type="NCBI Taxonomy" id="206669"/>
    <lineage>
        <taxon>Eukaryota</taxon>
        <taxon>Metazoa</taxon>
        <taxon>Echinodermata</taxon>
        <taxon>Eleutherozoa</taxon>
        <taxon>Echinozoa</taxon>
        <taxon>Holothuroidea</taxon>
        <taxon>Aspidochirotacea</taxon>
        <taxon>Aspidochirotida</taxon>
        <taxon>Holothuriidae</taxon>
        <taxon>Holothuria</taxon>
    </lineage>
</organism>
<reference evidence="1" key="1">
    <citation type="submission" date="2021-10" db="EMBL/GenBank/DDBJ databases">
        <title>Tropical sea cucumber genome reveals ecological adaptation and Cuvierian tubules defense mechanism.</title>
        <authorList>
            <person name="Chen T."/>
        </authorList>
    </citation>
    <scope>NUCLEOTIDE SEQUENCE</scope>
    <source>
        <strain evidence="1">Nanhai2018</strain>
        <tissue evidence="1">Muscle</tissue>
    </source>
</reference>
<evidence type="ECO:0000313" key="1">
    <source>
        <dbReference type="EMBL" id="KAJ8050411.1"/>
    </source>
</evidence>
<comment type="caution">
    <text evidence="1">The sequence shown here is derived from an EMBL/GenBank/DDBJ whole genome shotgun (WGS) entry which is preliminary data.</text>
</comment>
<dbReference type="AlphaFoldDB" id="A0A9Q1CS75"/>
<dbReference type="Proteomes" id="UP001152320">
    <property type="component" value="Chromosome 1"/>
</dbReference>
<sequence length="266" mass="29947">MLLSTSRKPHFKPSAVKKEHENVDRIKADILSHDNLSVAEGDQLYNFITQAYIPHENVPQILNIDDTGQKFYVEYVAESINGVVSLWAQVKEQNNKMYMSGNQKQTVKIRDQSVDLKETKDLYGRLMVLTKSSRHIDQKNAIGNYEFNLTPRALFAPDGLILLCSDKSKLIHSLENFSKTNENNTDAQAAKSTEKTDDIADEVNPLSGSFTSHRIAVVAGMVLVQKMTQKPVTITTVKNLGQHFNDRLMTLTAGLDDNILVFDTYE</sequence>
<accession>A0A9Q1CS75</accession>
<keyword evidence="2" id="KW-1185">Reference proteome</keyword>
<protein>
    <submittedName>
        <fullName evidence="1">Uncharacterized protein</fullName>
    </submittedName>
</protein>
<dbReference type="EMBL" id="JAIZAY010000001">
    <property type="protein sequence ID" value="KAJ8050411.1"/>
    <property type="molecule type" value="Genomic_DNA"/>
</dbReference>
<dbReference type="OrthoDB" id="5984884at2759"/>
<gene>
    <name evidence="1" type="ORF">HOLleu_03609</name>
</gene>